<feature type="non-terminal residue" evidence="2">
    <location>
        <position position="105"/>
    </location>
</feature>
<feature type="compositionally biased region" description="Polar residues" evidence="1">
    <location>
        <begin position="89"/>
        <end position="105"/>
    </location>
</feature>
<feature type="region of interest" description="Disordered" evidence="1">
    <location>
        <begin position="83"/>
        <end position="105"/>
    </location>
</feature>
<keyword evidence="3" id="KW-1185">Reference proteome</keyword>
<dbReference type="Proteomes" id="UP001328107">
    <property type="component" value="Unassembled WGS sequence"/>
</dbReference>
<evidence type="ECO:0000313" key="3">
    <source>
        <dbReference type="Proteomes" id="UP001328107"/>
    </source>
</evidence>
<comment type="caution">
    <text evidence="2">The sequence shown here is derived from an EMBL/GenBank/DDBJ whole genome shotgun (WGS) entry which is preliminary data.</text>
</comment>
<name>A0AAN4ZNK3_9BILA</name>
<dbReference type="EMBL" id="BTRK01000003">
    <property type="protein sequence ID" value="GMR40885.1"/>
    <property type="molecule type" value="Genomic_DNA"/>
</dbReference>
<proteinExistence type="predicted"/>
<dbReference type="AlphaFoldDB" id="A0AAN4ZNK3"/>
<accession>A0AAN4ZNK3</accession>
<organism evidence="2 3">
    <name type="scientific">Pristionchus mayeri</name>
    <dbReference type="NCBI Taxonomy" id="1317129"/>
    <lineage>
        <taxon>Eukaryota</taxon>
        <taxon>Metazoa</taxon>
        <taxon>Ecdysozoa</taxon>
        <taxon>Nematoda</taxon>
        <taxon>Chromadorea</taxon>
        <taxon>Rhabditida</taxon>
        <taxon>Rhabditina</taxon>
        <taxon>Diplogasteromorpha</taxon>
        <taxon>Diplogasteroidea</taxon>
        <taxon>Neodiplogasteridae</taxon>
        <taxon>Pristionchus</taxon>
    </lineage>
</organism>
<reference evidence="3" key="1">
    <citation type="submission" date="2022-10" db="EMBL/GenBank/DDBJ databases">
        <title>Genome assembly of Pristionchus species.</title>
        <authorList>
            <person name="Yoshida K."/>
            <person name="Sommer R.J."/>
        </authorList>
    </citation>
    <scope>NUCLEOTIDE SEQUENCE [LARGE SCALE GENOMIC DNA]</scope>
    <source>
        <strain evidence="3">RS5460</strain>
    </source>
</reference>
<evidence type="ECO:0000313" key="2">
    <source>
        <dbReference type="EMBL" id="GMR40885.1"/>
    </source>
</evidence>
<sequence>MSLHLSSYERLQQSTRSFCFFLAILRFRQALSDAATQPHLYKESSCCSCCRVCRNLFYETILPRGTIHGACFRGWKGCCCHWRKHGNRTGDSQRTQPKRSQGEYS</sequence>
<evidence type="ECO:0000256" key="1">
    <source>
        <dbReference type="SAM" id="MobiDB-lite"/>
    </source>
</evidence>
<protein>
    <submittedName>
        <fullName evidence="2">Uncharacterized protein</fullName>
    </submittedName>
</protein>
<gene>
    <name evidence="2" type="ORF">PMAYCL1PPCAC_11080</name>
</gene>